<feature type="binding site" evidence="6">
    <location>
        <position position="155"/>
    </location>
    <ligand>
        <name>FMN</name>
        <dbReference type="ChEBI" id="CHEBI:58210"/>
    </ligand>
</feature>
<dbReference type="Pfam" id="PF00296">
    <property type="entry name" value="Bac_luciferase"/>
    <property type="match status" value="1"/>
</dbReference>
<reference evidence="8 9" key="1">
    <citation type="submission" date="2020-08" db="EMBL/GenBank/DDBJ databases">
        <title>Genomic Encyclopedia of Type Strains, Phase IV (KMG-IV): sequencing the most valuable type-strain genomes for metagenomic binning, comparative biology and taxonomic classification.</title>
        <authorList>
            <person name="Goeker M."/>
        </authorList>
    </citation>
    <scope>NUCLEOTIDE SEQUENCE [LARGE SCALE GENOMIC DNA]</scope>
    <source>
        <strain evidence="8 9">DSM 28760</strain>
    </source>
</reference>
<dbReference type="InterPro" id="IPR011251">
    <property type="entry name" value="Luciferase-like_dom"/>
</dbReference>
<feature type="binding site" evidence="6">
    <location>
        <position position="225"/>
    </location>
    <ligand>
        <name>FMN</name>
        <dbReference type="ChEBI" id="CHEBI:58210"/>
    </ligand>
</feature>
<keyword evidence="1 6" id="KW-0285">Flavoprotein</keyword>
<evidence type="ECO:0000313" key="8">
    <source>
        <dbReference type="EMBL" id="MBB3810270.1"/>
    </source>
</evidence>
<evidence type="ECO:0000256" key="6">
    <source>
        <dbReference type="PIRSR" id="PIRSR000337-1"/>
    </source>
</evidence>
<evidence type="ECO:0000256" key="5">
    <source>
        <dbReference type="ARBA" id="ARBA00033748"/>
    </source>
</evidence>
<keyword evidence="3" id="KW-0560">Oxidoreductase</keyword>
<evidence type="ECO:0000256" key="2">
    <source>
        <dbReference type="ARBA" id="ARBA00022643"/>
    </source>
</evidence>
<keyword evidence="4 8" id="KW-0503">Monooxygenase</keyword>
<feature type="binding site" evidence="6">
    <location>
        <position position="64"/>
    </location>
    <ligand>
        <name>FMN</name>
        <dbReference type="ChEBI" id="CHEBI:58210"/>
    </ligand>
</feature>
<dbReference type="GO" id="GO:0016705">
    <property type="term" value="F:oxidoreductase activity, acting on paired donors, with incorporation or reduction of molecular oxygen"/>
    <property type="evidence" value="ECO:0007669"/>
    <property type="project" value="InterPro"/>
</dbReference>
<evidence type="ECO:0000256" key="4">
    <source>
        <dbReference type="ARBA" id="ARBA00023033"/>
    </source>
</evidence>
<accession>A0A7W5Z5L3</accession>
<organism evidence="8 9">
    <name type="scientific">Pseudochelatococcus contaminans</name>
    <dbReference type="NCBI Taxonomy" id="1538103"/>
    <lineage>
        <taxon>Bacteria</taxon>
        <taxon>Pseudomonadati</taxon>
        <taxon>Pseudomonadota</taxon>
        <taxon>Alphaproteobacteria</taxon>
        <taxon>Hyphomicrobiales</taxon>
        <taxon>Chelatococcaceae</taxon>
        <taxon>Pseudochelatococcus</taxon>
    </lineage>
</organism>
<feature type="domain" description="Luciferase-like" evidence="7">
    <location>
        <begin position="35"/>
        <end position="389"/>
    </location>
</feature>
<protein>
    <submittedName>
        <fullName evidence="8">FMN-dependent oxidoreductase (Nitrilotriacetate monooxygenase family)</fullName>
    </submittedName>
</protein>
<comment type="caution">
    <text evidence="8">The sequence shown here is derived from an EMBL/GenBank/DDBJ whole genome shotgun (WGS) entry which is preliminary data.</text>
</comment>
<dbReference type="AlphaFoldDB" id="A0A7W5Z5L3"/>
<dbReference type="GO" id="GO:0004497">
    <property type="term" value="F:monooxygenase activity"/>
    <property type="evidence" value="ECO:0007669"/>
    <property type="project" value="UniProtKB-KW"/>
</dbReference>
<feature type="binding site" evidence="6">
    <location>
        <position position="226"/>
    </location>
    <ligand>
        <name>FMN</name>
        <dbReference type="ChEBI" id="CHEBI:58210"/>
    </ligand>
</feature>
<evidence type="ECO:0000256" key="3">
    <source>
        <dbReference type="ARBA" id="ARBA00023002"/>
    </source>
</evidence>
<evidence type="ECO:0000313" key="9">
    <source>
        <dbReference type="Proteomes" id="UP000537592"/>
    </source>
</evidence>
<dbReference type="InterPro" id="IPR051260">
    <property type="entry name" value="Diverse_substr_monoxygenases"/>
</dbReference>
<keyword evidence="9" id="KW-1185">Reference proteome</keyword>
<proteinExistence type="inferred from homology"/>
<keyword evidence="2 6" id="KW-0288">FMN</keyword>
<dbReference type="RefSeq" id="WP_183753155.1">
    <property type="nucleotide sequence ID" value="NZ_JACICC010000005.1"/>
</dbReference>
<name>A0A7W5Z5L3_9HYPH</name>
<dbReference type="InterPro" id="IPR016215">
    <property type="entry name" value="NTA_MOA"/>
</dbReference>
<feature type="binding site" evidence="6">
    <location>
        <position position="101"/>
    </location>
    <ligand>
        <name>FMN</name>
        <dbReference type="ChEBI" id="CHEBI:58210"/>
    </ligand>
</feature>
<dbReference type="PANTHER" id="PTHR30011">
    <property type="entry name" value="ALKANESULFONATE MONOOXYGENASE-RELATED"/>
    <property type="match status" value="1"/>
</dbReference>
<sequence length="446" mass="48311">MTEASPTVPRTGKLRLGLFIQIAGHHIGGWRLPEAARPGENLALGRQIAQIAERGLLDMLFLGDSLSTSAASSPSLITRFEPLTFLSALAATTRNIGLVATASTTYGDPFNTARLFASLDHLSGGRAGWNIVTSSSGSAALNFGLVERPGVHDRYERAEEFVEVVKGLWDSWEEGAFPRDKTTGTYVDPSRLHVLDHAGKHFSVRGPLNVDRSPQGHPVLVQAGSSEDGITLGARAAEVIFTAQPTLPEAREFYDKIKRRTAELGRDPERLLVMPGVMPIIGRTREEAQELFEKLQGNIDLPLALAVLSGELGHDVSGYPLDAPLPALPPTTGTVSRAELLRDMAERENLTLRQLALRAAAARGHHILVGSPTEIADVLQEWFEARGADGFNLMPPFFPGGLELFVDLVIPELQRRGLFRTAYEGTTLRANLGLDVPANRYTAARG</sequence>
<dbReference type="InterPro" id="IPR036661">
    <property type="entry name" value="Luciferase-like_sf"/>
</dbReference>
<dbReference type="PIRSF" id="PIRSF000337">
    <property type="entry name" value="NTA_MOA"/>
    <property type="match status" value="1"/>
</dbReference>
<dbReference type="Gene3D" id="3.20.20.30">
    <property type="entry name" value="Luciferase-like domain"/>
    <property type="match status" value="1"/>
</dbReference>
<dbReference type="SUPFAM" id="SSF51679">
    <property type="entry name" value="Bacterial luciferase-like"/>
    <property type="match status" value="1"/>
</dbReference>
<comment type="similarity">
    <text evidence="5">Belongs to the NtaA/SnaA/DszA monooxygenase family.</text>
</comment>
<dbReference type="Proteomes" id="UP000537592">
    <property type="component" value="Unassembled WGS sequence"/>
</dbReference>
<dbReference type="EMBL" id="JACICC010000005">
    <property type="protein sequence ID" value="MBB3810270.1"/>
    <property type="molecule type" value="Genomic_DNA"/>
</dbReference>
<dbReference type="PANTHER" id="PTHR30011:SF16">
    <property type="entry name" value="C2H2 FINGER DOMAIN TRANSCRIPTION FACTOR (EUROFUNG)-RELATED"/>
    <property type="match status" value="1"/>
</dbReference>
<dbReference type="CDD" id="cd01095">
    <property type="entry name" value="Nitrilotriacetate_monoxgenase"/>
    <property type="match status" value="1"/>
</dbReference>
<gene>
    <name evidence="8" type="ORF">FHS81_002366</name>
</gene>
<dbReference type="NCBIfam" id="TIGR03860">
    <property type="entry name" value="FMN_nitrolo"/>
    <property type="match status" value="1"/>
</dbReference>
<evidence type="ECO:0000259" key="7">
    <source>
        <dbReference type="Pfam" id="PF00296"/>
    </source>
</evidence>
<evidence type="ECO:0000256" key="1">
    <source>
        <dbReference type="ARBA" id="ARBA00022630"/>
    </source>
</evidence>